<comment type="caution">
    <text evidence="2">The sequence shown here is derived from an EMBL/GenBank/DDBJ whole genome shotgun (WGS) entry which is preliminary data.</text>
</comment>
<organism evidence="2 3">
    <name type="scientific">Panicum miliaceum</name>
    <name type="common">Proso millet</name>
    <name type="synonym">Broomcorn millet</name>
    <dbReference type="NCBI Taxonomy" id="4540"/>
    <lineage>
        <taxon>Eukaryota</taxon>
        <taxon>Viridiplantae</taxon>
        <taxon>Streptophyta</taxon>
        <taxon>Embryophyta</taxon>
        <taxon>Tracheophyta</taxon>
        <taxon>Spermatophyta</taxon>
        <taxon>Magnoliopsida</taxon>
        <taxon>Liliopsida</taxon>
        <taxon>Poales</taxon>
        <taxon>Poaceae</taxon>
        <taxon>PACMAD clade</taxon>
        <taxon>Panicoideae</taxon>
        <taxon>Panicodae</taxon>
        <taxon>Paniceae</taxon>
        <taxon>Panicinae</taxon>
        <taxon>Panicum</taxon>
        <taxon>Panicum sect. Panicum</taxon>
    </lineage>
</organism>
<dbReference type="Proteomes" id="UP000275267">
    <property type="component" value="Unassembled WGS sequence"/>
</dbReference>
<dbReference type="AlphaFoldDB" id="A0A3L6RL72"/>
<feature type="compositionally biased region" description="Basic residues" evidence="1">
    <location>
        <begin position="18"/>
        <end position="35"/>
    </location>
</feature>
<reference evidence="3" key="1">
    <citation type="journal article" date="2019" name="Nat. Commun.">
        <title>The genome of broomcorn millet.</title>
        <authorList>
            <person name="Zou C."/>
            <person name="Miki D."/>
            <person name="Li D."/>
            <person name="Tang Q."/>
            <person name="Xiao L."/>
            <person name="Rajput S."/>
            <person name="Deng P."/>
            <person name="Jia W."/>
            <person name="Huang R."/>
            <person name="Zhang M."/>
            <person name="Sun Y."/>
            <person name="Hu J."/>
            <person name="Fu X."/>
            <person name="Schnable P.S."/>
            <person name="Li F."/>
            <person name="Zhang H."/>
            <person name="Feng B."/>
            <person name="Zhu X."/>
            <person name="Liu R."/>
            <person name="Schnable J.C."/>
            <person name="Zhu J.-K."/>
            <person name="Zhang H."/>
        </authorList>
    </citation>
    <scope>NUCLEOTIDE SEQUENCE [LARGE SCALE GENOMIC DNA]</scope>
</reference>
<feature type="region of interest" description="Disordered" evidence="1">
    <location>
        <begin position="18"/>
        <end position="37"/>
    </location>
</feature>
<evidence type="ECO:0000313" key="3">
    <source>
        <dbReference type="Proteomes" id="UP000275267"/>
    </source>
</evidence>
<evidence type="ECO:0000256" key="1">
    <source>
        <dbReference type="SAM" id="MobiDB-lite"/>
    </source>
</evidence>
<keyword evidence="3" id="KW-1185">Reference proteome</keyword>
<dbReference type="EMBL" id="PQIB02000008">
    <property type="protein sequence ID" value="RLN04515.1"/>
    <property type="molecule type" value="Genomic_DNA"/>
</dbReference>
<sequence length="98" mass="11014">MARSAPEFRPPLLLRGVLRRGRPLPPPSRRRRRGRVSCSTTRVLMAVTAVQLPAFAAANGTVAFTFQQLASVRTERGEEQMQMKKMGYVRFKPEETGV</sequence>
<name>A0A3L6RL72_PANMI</name>
<proteinExistence type="predicted"/>
<gene>
    <name evidence="2" type="ORF">C2845_PM13G10290</name>
</gene>
<accession>A0A3L6RL72</accession>
<evidence type="ECO:0000313" key="2">
    <source>
        <dbReference type="EMBL" id="RLN04515.1"/>
    </source>
</evidence>
<protein>
    <submittedName>
        <fullName evidence="2">Uncharacterized protein</fullName>
    </submittedName>
</protein>